<proteinExistence type="predicted"/>
<accession>A0A562UYE7</accession>
<dbReference type="PANTHER" id="PTHR43162:SF1">
    <property type="entry name" value="PRESTALK A DIFFERENTIATION PROTEIN A"/>
    <property type="match status" value="1"/>
</dbReference>
<dbReference type="RefSeq" id="WP_147141402.1">
    <property type="nucleotide sequence ID" value="NZ_BAABIJ010000003.1"/>
</dbReference>
<dbReference type="OrthoDB" id="3250520at2"/>
<dbReference type="Gene3D" id="3.90.25.10">
    <property type="entry name" value="UDP-galactose 4-epimerase, domain 1"/>
    <property type="match status" value="1"/>
</dbReference>
<organism evidence="1 2">
    <name type="scientific">Stackebrandtia albiflava</name>
    <dbReference type="NCBI Taxonomy" id="406432"/>
    <lineage>
        <taxon>Bacteria</taxon>
        <taxon>Bacillati</taxon>
        <taxon>Actinomycetota</taxon>
        <taxon>Actinomycetes</taxon>
        <taxon>Glycomycetales</taxon>
        <taxon>Glycomycetaceae</taxon>
        <taxon>Stackebrandtia</taxon>
    </lineage>
</organism>
<dbReference type="InterPro" id="IPR051604">
    <property type="entry name" value="Ergot_Alk_Oxidoreductase"/>
</dbReference>
<protein>
    <submittedName>
        <fullName evidence="1">Uncharacterized protein YbjT (DUF2867 family)</fullName>
    </submittedName>
</protein>
<dbReference type="Gene3D" id="3.40.50.720">
    <property type="entry name" value="NAD(P)-binding Rossmann-like Domain"/>
    <property type="match status" value="1"/>
</dbReference>
<evidence type="ECO:0000313" key="2">
    <source>
        <dbReference type="Proteomes" id="UP000321617"/>
    </source>
</evidence>
<name>A0A562UYE7_9ACTN</name>
<dbReference type="InterPro" id="IPR036291">
    <property type="entry name" value="NAD(P)-bd_dom_sf"/>
</dbReference>
<dbReference type="PANTHER" id="PTHR43162">
    <property type="match status" value="1"/>
</dbReference>
<dbReference type="SUPFAM" id="SSF51735">
    <property type="entry name" value="NAD(P)-binding Rossmann-fold domains"/>
    <property type="match status" value="1"/>
</dbReference>
<dbReference type="AlphaFoldDB" id="A0A562UYE7"/>
<sequence>MNTLHLVIGGTGKTGRRVAERLAAHGDRVRPVSRSTEVPFDWNVPATWPGAVEDATTAYLSYHPDLAFPGAAAQIAEFAELAAGAGVRRLVLLSGRGEPAAAEAERGLHRSGAEWTVLRAAWFAQNFSEHFLVDPVREGVIALPAGDVTEPFVDVDDLADVAVAAMTAPGHHGRTYELTGPRLLGFADVADILTRVLARPVRYLPVSPQEYLRAAVDAGVPAEQAEPLTALFTTVLDGRNSHTTDTVAELLGRPARDFDDYARRTAATGVWG</sequence>
<keyword evidence="2" id="KW-1185">Reference proteome</keyword>
<reference evidence="1 2" key="1">
    <citation type="journal article" date="2013" name="Stand. Genomic Sci.">
        <title>Genomic Encyclopedia of Type Strains, Phase I: The one thousand microbial genomes (KMG-I) project.</title>
        <authorList>
            <person name="Kyrpides N.C."/>
            <person name="Woyke T."/>
            <person name="Eisen J.A."/>
            <person name="Garrity G."/>
            <person name="Lilburn T.G."/>
            <person name="Beck B.J."/>
            <person name="Whitman W.B."/>
            <person name="Hugenholtz P."/>
            <person name="Klenk H.P."/>
        </authorList>
    </citation>
    <scope>NUCLEOTIDE SEQUENCE [LARGE SCALE GENOMIC DNA]</scope>
    <source>
        <strain evidence="1 2">DSM 45044</strain>
    </source>
</reference>
<dbReference type="Proteomes" id="UP000321617">
    <property type="component" value="Unassembled WGS sequence"/>
</dbReference>
<comment type="caution">
    <text evidence="1">The sequence shown here is derived from an EMBL/GenBank/DDBJ whole genome shotgun (WGS) entry which is preliminary data.</text>
</comment>
<evidence type="ECO:0000313" key="1">
    <source>
        <dbReference type="EMBL" id="TWJ10635.1"/>
    </source>
</evidence>
<gene>
    <name evidence="1" type="ORF">LX16_4055</name>
</gene>
<dbReference type="EMBL" id="VLLL01000007">
    <property type="protein sequence ID" value="TWJ10635.1"/>
    <property type="molecule type" value="Genomic_DNA"/>
</dbReference>